<feature type="compositionally biased region" description="Acidic residues" evidence="1">
    <location>
        <begin position="15"/>
        <end position="27"/>
    </location>
</feature>
<feature type="region of interest" description="Disordered" evidence="1">
    <location>
        <begin position="1"/>
        <end position="117"/>
    </location>
</feature>
<accession>A0A0N8PZI0</accession>
<dbReference type="OrthoDB" id="185618at2759"/>
<dbReference type="STRING" id="578459.A0A0N8PZI0"/>
<organism evidence="3 4">
    <name type="scientific">Rhodotorula graminis (strain WP1)</name>
    <dbReference type="NCBI Taxonomy" id="578459"/>
    <lineage>
        <taxon>Eukaryota</taxon>
        <taxon>Fungi</taxon>
        <taxon>Dikarya</taxon>
        <taxon>Basidiomycota</taxon>
        <taxon>Pucciniomycotina</taxon>
        <taxon>Microbotryomycetes</taxon>
        <taxon>Sporidiobolales</taxon>
        <taxon>Sporidiobolaceae</taxon>
        <taxon>Rhodotorula</taxon>
    </lineage>
</organism>
<evidence type="ECO:0000313" key="4">
    <source>
        <dbReference type="Proteomes" id="UP000053890"/>
    </source>
</evidence>
<dbReference type="GeneID" id="28978498"/>
<dbReference type="AlphaFoldDB" id="A0A0N8PZI0"/>
<dbReference type="Proteomes" id="UP000053890">
    <property type="component" value="Unassembled WGS sequence"/>
</dbReference>
<evidence type="ECO:0000256" key="1">
    <source>
        <dbReference type="SAM" id="MobiDB-lite"/>
    </source>
</evidence>
<sequence>MAKRGAEKQITQDNTGDDDDRSDEGGEGEFRKASDAQLAGRKIRGLPKRKGAAGGQRQAQAPRPQRGHRQRPNQLLPLPLAQLDQGEDLHHVHGPRQSRQARRVPHPVQDPRDARRV</sequence>
<dbReference type="InterPro" id="IPR015007">
    <property type="entry name" value="NUP2/50/61"/>
</dbReference>
<evidence type="ECO:0000259" key="2">
    <source>
        <dbReference type="Pfam" id="PF08911"/>
    </source>
</evidence>
<name>A0A0N8PZI0_RHOGW</name>
<keyword evidence="4" id="KW-1185">Reference proteome</keyword>
<evidence type="ECO:0000313" key="3">
    <source>
        <dbReference type="EMBL" id="KPV72381.1"/>
    </source>
</evidence>
<proteinExistence type="predicted"/>
<dbReference type="RefSeq" id="XP_018268430.1">
    <property type="nucleotide sequence ID" value="XM_018418050.1"/>
</dbReference>
<gene>
    <name evidence="3" type="ORF">RHOBADRAFT_55853</name>
</gene>
<protein>
    <recommendedName>
        <fullName evidence="2">Nuclear pore complex NUP2/50/61 domain-containing protein</fullName>
    </recommendedName>
</protein>
<feature type="compositionally biased region" description="Low complexity" evidence="1">
    <location>
        <begin position="72"/>
        <end position="83"/>
    </location>
</feature>
<feature type="domain" description="Nuclear pore complex NUP2/50/61" evidence="2">
    <location>
        <begin position="2"/>
        <end position="59"/>
    </location>
</feature>
<reference evidence="3 4" key="1">
    <citation type="journal article" date="2015" name="Front. Microbiol.">
        <title>Genome sequence of the plant growth promoting endophytic yeast Rhodotorula graminis WP1.</title>
        <authorList>
            <person name="Firrincieli A."/>
            <person name="Otillar R."/>
            <person name="Salamov A."/>
            <person name="Schmutz J."/>
            <person name="Khan Z."/>
            <person name="Redman R.S."/>
            <person name="Fleck N.D."/>
            <person name="Lindquist E."/>
            <person name="Grigoriev I.V."/>
            <person name="Doty S.L."/>
        </authorList>
    </citation>
    <scope>NUCLEOTIDE SEQUENCE [LARGE SCALE GENOMIC DNA]</scope>
    <source>
        <strain evidence="3 4">WP1</strain>
    </source>
</reference>
<feature type="compositionally biased region" description="Basic residues" evidence="1">
    <location>
        <begin position="92"/>
        <end position="105"/>
    </location>
</feature>
<feature type="compositionally biased region" description="Low complexity" evidence="1">
    <location>
        <begin position="55"/>
        <end position="64"/>
    </location>
</feature>
<feature type="compositionally biased region" description="Basic residues" evidence="1">
    <location>
        <begin position="41"/>
        <end position="51"/>
    </location>
</feature>
<dbReference type="GO" id="GO:0005643">
    <property type="term" value="C:nuclear pore"/>
    <property type="evidence" value="ECO:0007669"/>
    <property type="project" value="InterPro"/>
</dbReference>
<dbReference type="EMBL" id="KQ474087">
    <property type="protein sequence ID" value="KPV72381.1"/>
    <property type="molecule type" value="Genomic_DNA"/>
</dbReference>
<dbReference type="Pfam" id="PF08911">
    <property type="entry name" value="NUP50"/>
    <property type="match status" value="1"/>
</dbReference>